<name>A0ABQ0G4F3_9PEZI</name>
<reference evidence="2 3" key="1">
    <citation type="submission" date="2024-09" db="EMBL/GenBank/DDBJ databases">
        <title>Itraconazole resistance in Madurella fahalii resulting from another homologue of gene encoding cytochrome P450 14-alpha sterol demethylase (CYP51).</title>
        <authorList>
            <person name="Yoshioka I."/>
            <person name="Fahal A.H."/>
            <person name="Kaneko S."/>
            <person name="Yaguchi T."/>
        </authorList>
    </citation>
    <scope>NUCLEOTIDE SEQUENCE [LARGE SCALE GENOMIC DNA]</scope>
    <source>
        <strain evidence="2 3">IFM 68171</strain>
    </source>
</reference>
<keyword evidence="3" id="KW-1185">Reference proteome</keyword>
<dbReference type="GeneID" id="98173593"/>
<dbReference type="InterPro" id="IPR009003">
    <property type="entry name" value="Peptidase_S1_PA"/>
</dbReference>
<evidence type="ECO:0000313" key="3">
    <source>
        <dbReference type="Proteomes" id="UP001628179"/>
    </source>
</evidence>
<comment type="caution">
    <text evidence="2">The sequence shown here is derived from an EMBL/GenBank/DDBJ whole genome shotgun (WGS) entry which is preliminary data.</text>
</comment>
<dbReference type="Proteomes" id="UP001628179">
    <property type="component" value="Unassembled WGS sequence"/>
</dbReference>
<feature type="region of interest" description="Disordered" evidence="1">
    <location>
        <begin position="124"/>
        <end position="159"/>
    </location>
</feature>
<dbReference type="SUPFAM" id="SSF50494">
    <property type="entry name" value="Trypsin-like serine proteases"/>
    <property type="match status" value="1"/>
</dbReference>
<proteinExistence type="predicted"/>
<evidence type="ECO:0000256" key="1">
    <source>
        <dbReference type="SAM" id="MobiDB-lite"/>
    </source>
</evidence>
<protein>
    <recommendedName>
        <fullName evidence="4">Peptidase S1 domain-containing protein</fullName>
    </recommendedName>
</protein>
<evidence type="ECO:0008006" key="4">
    <source>
        <dbReference type="Google" id="ProtNLM"/>
    </source>
</evidence>
<organism evidence="2 3">
    <name type="scientific">Madurella fahalii</name>
    <dbReference type="NCBI Taxonomy" id="1157608"/>
    <lineage>
        <taxon>Eukaryota</taxon>
        <taxon>Fungi</taxon>
        <taxon>Dikarya</taxon>
        <taxon>Ascomycota</taxon>
        <taxon>Pezizomycotina</taxon>
        <taxon>Sordariomycetes</taxon>
        <taxon>Sordariomycetidae</taxon>
        <taxon>Sordariales</taxon>
        <taxon>Sordariales incertae sedis</taxon>
        <taxon>Madurella</taxon>
    </lineage>
</organism>
<accession>A0ABQ0G4F3</accession>
<dbReference type="Gene3D" id="2.40.10.10">
    <property type="entry name" value="Trypsin-like serine proteases"/>
    <property type="match status" value="1"/>
</dbReference>
<gene>
    <name evidence="2" type="ORF">MFIFM68171_02848</name>
</gene>
<dbReference type="InterPro" id="IPR043504">
    <property type="entry name" value="Peptidase_S1_PA_chymotrypsin"/>
</dbReference>
<dbReference type="EMBL" id="BAAFSV010000002">
    <property type="protein sequence ID" value="GAB1312638.1"/>
    <property type="molecule type" value="Genomic_DNA"/>
</dbReference>
<dbReference type="RefSeq" id="XP_070914371.1">
    <property type="nucleotide sequence ID" value="XM_071058270.1"/>
</dbReference>
<evidence type="ECO:0000313" key="2">
    <source>
        <dbReference type="EMBL" id="GAB1312638.1"/>
    </source>
</evidence>
<sequence>MDISTGSETDDFLARRGAIHAPARQPRPRAFDCDDTDDTFRGRLRDAVDCIKPDVLTSLCAYRIGFEGSTTELSLLVTVLPGSLTPSEAVQAIIKLSAVLESYDKRLGDIAIEVAEQTIFLADGGQTEAETSPGKKPSEEVKSMSYGASPPTGSSIGLADDQQGAGTLGAFLRIVTDGTAQYFGLTCSHVLSSSKMPTEPGRDVSSVVCPADRDNLHWWLAAENIIRFRSTAFARVQEAQAQKLHCMTFQRTAGAMYASSGLRASLLDHWVLDWALIKLDPARFTFEQLHNFPSQSSCERFEVDLSGDDWKETDWKRRTTYAAAAKGSRVFKIGRTTGHTAGRLHDIDSSVTIGYTVDRPHGKRNVLVKGKALVVHPGNSRFADCGDSGALVLNGHIEAVGIVTAVANGSVASGAVYVSPFEAVIDDIKEILQRGPVGKVQVELL</sequence>